<comment type="caution">
    <text evidence="6">The sequence shown here is derived from an EMBL/GenBank/DDBJ whole genome shotgun (WGS) entry which is preliminary data.</text>
</comment>
<dbReference type="InterPro" id="IPR029787">
    <property type="entry name" value="Nucleotide_cyclase"/>
</dbReference>
<dbReference type="Proteomes" id="UP000321525">
    <property type="component" value="Unassembled WGS sequence"/>
</dbReference>
<dbReference type="RefSeq" id="WP_146799210.1">
    <property type="nucleotide sequence ID" value="NZ_VOLP01000010.1"/>
</dbReference>
<dbReference type="EMBL" id="VOLQ01000006">
    <property type="protein sequence ID" value="TWX70048.1"/>
    <property type="molecule type" value="Genomic_DNA"/>
</dbReference>
<dbReference type="PROSITE" id="PS50887">
    <property type="entry name" value="GGDEF"/>
    <property type="match status" value="1"/>
</dbReference>
<evidence type="ECO:0000313" key="8">
    <source>
        <dbReference type="Proteomes" id="UP000321917"/>
    </source>
</evidence>
<dbReference type="SMART" id="SM00267">
    <property type="entry name" value="GGDEF"/>
    <property type="match status" value="1"/>
</dbReference>
<dbReference type="InterPro" id="IPR050469">
    <property type="entry name" value="Diguanylate_Cyclase"/>
</dbReference>
<dbReference type="GO" id="GO:0005886">
    <property type="term" value="C:plasma membrane"/>
    <property type="evidence" value="ECO:0007669"/>
    <property type="project" value="TreeGrafter"/>
</dbReference>
<dbReference type="InterPro" id="IPR013783">
    <property type="entry name" value="Ig-like_fold"/>
</dbReference>
<feature type="domain" description="GGDEF" evidence="4">
    <location>
        <begin position="798"/>
        <end position="939"/>
    </location>
</feature>
<dbReference type="Pfam" id="PF07494">
    <property type="entry name" value="Reg_prop"/>
    <property type="match status" value="1"/>
</dbReference>
<evidence type="ECO:0000313" key="5">
    <source>
        <dbReference type="EMBL" id="TWX60293.1"/>
    </source>
</evidence>
<dbReference type="OrthoDB" id="176203at2"/>
<dbReference type="PANTHER" id="PTHR45138">
    <property type="entry name" value="REGULATORY COMPONENTS OF SENSORY TRANSDUCTION SYSTEM"/>
    <property type="match status" value="1"/>
</dbReference>
<dbReference type="FunFam" id="3.30.70.270:FF:000001">
    <property type="entry name" value="Diguanylate cyclase domain protein"/>
    <property type="match status" value="1"/>
</dbReference>
<dbReference type="NCBIfam" id="TIGR00254">
    <property type="entry name" value="GGDEF"/>
    <property type="match status" value="1"/>
</dbReference>
<dbReference type="EMBL" id="VOLR01000009">
    <property type="protein sequence ID" value="TWX60293.1"/>
    <property type="molecule type" value="Genomic_DNA"/>
</dbReference>
<proteinExistence type="predicted"/>
<name>A0A5C6QMW2_9GAMM</name>
<gene>
    <name evidence="5" type="ORF">ESZ26_07935</name>
    <name evidence="6" type="ORF">ESZ27_04625</name>
</gene>
<keyword evidence="7" id="KW-1185">Reference proteome</keyword>
<dbReference type="Gene3D" id="3.30.70.270">
    <property type="match status" value="1"/>
</dbReference>
<organism evidence="6 8">
    <name type="scientific">Colwellia hornerae</name>
    <dbReference type="NCBI Taxonomy" id="89402"/>
    <lineage>
        <taxon>Bacteria</taxon>
        <taxon>Pseudomonadati</taxon>
        <taxon>Pseudomonadota</taxon>
        <taxon>Gammaproteobacteria</taxon>
        <taxon>Alteromonadales</taxon>
        <taxon>Colwelliaceae</taxon>
        <taxon>Colwellia</taxon>
    </lineage>
</organism>
<dbReference type="Pfam" id="PF00990">
    <property type="entry name" value="GGDEF"/>
    <property type="match status" value="1"/>
</dbReference>
<dbReference type="EC" id="2.7.7.65" evidence="2"/>
<dbReference type="SUPFAM" id="SSF69322">
    <property type="entry name" value="Tricorn protease domain 2"/>
    <property type="match status" value="1"/>
</dbReference>
<evidence type="ECO:0000259" key="4">
    <source>
        <dbReference type="PROSITE" id="PS50887"/>
    </source>
</evidence>
<dbReference type="InterPro" id="IPR015943">
    <property type="entry name" value="WD40/YVTN_repeat-like_dom_sf"/>
</dbReference>
<sequence length="939" mass="106101">MNSNPLTPSLLIENVSRRGGLPSHQIHSLCYSHRKIWLSTPNGLAVYDGEHVVILNQHNGLLTHGQRSVTSNEETILACSDLGVSVINSDSLQVIASLNTVELGLGWCQCAISTGKDNYLLGCGKGLYQWHSKSGKLSVVNLDILGEGVLSMVKGKQATILVQMSQSGIWVYQNKIIRPLINHNTHILQSVSHISSSPQGFFIANNKSIIHLDFDLKLKEHIELQNKSSIIVCILVRNSNHMIIADKYCVYELIKHHDNWQKGKTFCTTAQINDICYDSFNNLWIGTDFSGLIKYSALNDYIKTFRPEKSTSVLTLRRAHNGQDLLIGGTGHSYLLSPINKSIQNEIISLKGLSCWDIYQDKQLTFFAACNEGLAITQLENNSLAQLFTDKRVGAGRCIQKIGKNYLYGSVYGLFIFHLDQKKFQPINDILGNTLSYIYTIVPKEGNKYFITTLGRGLWVYNGEDNKIIPVELGSQHLNVYDISQNKQGVCVIAADNKILLMTESKVTEVFKSTDSVAAWTCRWHSNDKILIGTSQGLQLFDINTRQVNFIVNNIPEQQFWEFTTSRSLLKLDKDIYWCGLNERLVVIDIPKLIDAVQAPLPEIKSVSSSSHFLLDSNVITIEEGNWNLDITLCSFWLWKEKSINYHYRLVGLHNNWRRTKREPLMYSSLPTGEYLLEVQVKCGLTQANQKYQLIIIKVINKGFIFKLSTWLKKLIATNIIKMTQRKNFWKLNESNIELEKLVNNRTTELSVANQKLQEMNLSLEILSNKDQLTGINNRRAFLNLADDELKRASRYQSQFSILMIDIDYFKQYNDNYGHLAGDLCLEKVAQNLLSCLHRSGDILARYGGKEFIIALPEVDQKQAAIFANICINSINNLGISHQDSAVGSNVTISIGVASTLVETINNRSDRISFLTNLIRQADTNLYLAKEQGRNRSVS</sequence>
<evidence type="ECO:0000313" key="6">
    <source>
        <dbReference type="EMBL" id="TWX70048.1"/>
    </source>
</evidence>
<evidence type="ECO:0000256" key="3">
    <source>
        <dbReference type="ARBA" id="ARBA00034247"/>
    </source>
</evidence>
<dbReference type="SUPFAM" id="SSF55073">
    <property type="entry name" value="Nucleotide cyclase"/>
    <property type="match status" value="1"/>
</dbReference>
<dbReference type="InterPro" id="IPR043128">
    <property type="entry name" value="Rev_trsase/Diguanyl_cyclase"/>
</dbReference>
<evidence type="ECO:0000313" key="7">
    <source>
        <dbReference type="Proteomes" id="UP000321525"/>
    </source>
</evidence>
<dbReference type="CDD" id="cd01949">
    <property type="entry name" value="GGDEF"/>
    <property type="match status" value="1"/>
</dbReference>
<evidence type="ECO:0000256" key="1">
    <source>
        <dbReference type="ARBA" id="ARBA00001946"/>
    </source>
</evidence>
<dbReference type="AlphaFoldDB" id="A0A5C6QMW2"/>
<accession>A0A5C6QMW2</accession>
<dbReference type="Gene3D" id="2.60.40.10">
    <property type="entry name" value="Immunoglobulins"/>
    <property type="match status" value="1"/>
</dbReference>
<reference evidence="6 8" key="1">
    <citation type="submission" date="2019-07" db="EMBL/GenBank/DDBJ databases">
        <title>Genomes of sea-ice associated Colwellia species.</title>
        <authorList>
            <person name="Bowman J.P."/>
        </authorList>
    </citation>
    <scope>NUCLEOTIDE SEQUENCE [LARGE SCALE GENOMIC DNA]</scope>
    <source>
        <strain evidence="5 7">ACAM 607</strain>
        <strain evidence="6 8">IC036</strain>
    </source>
</reference>
<evidence type="ECO:0000256" key="2">
    <source>
        <dbReference type="ARBA" id="ARBA00012528"/>
    </source>
</evidence>
<dbReference type="SUPFAM" id="SSF101898">
    <property type="entry name" value="NHL repeat"/>
    <property type="match status" value="1"/>
</dbReference>
<dbReference type="GO" id="GO:0052621">
    <property type="term" value="F:diguanylate cyclase activity"/>
    <property type="evidence" value="ECO:0007669"/>
    <property type="project" value="UniProtKB-EC"/>
</dbReference>
<comment type="catalytic activity">
    <reaction evidence="3">
        <text>2 GTP = 3',3'-c-di-GMP + 2 diphosphate</text>
        <dbReference type="Rhea" id="RHEA:24898"/>
        <dbReference type="ChEBI" id="CHEBI:33019"/>
        <dbReference type="ChEBI" id="CHEBI:37565"/>
        <dbReference type="ChEBI" id="CHEBI:58805"/>
        <dbReference type="EC" id="2.7.7.65"/>
    </reaction>
</comment>
<dbReference type="PANTHER" id="PTHR45138:SF9">
    <property type="entry name" value="DIGUANYLATE CYCLASE DGCM-RELATED"/>
    <property type="match status" value="1"/>
</dbReference>
<dbReference type="GO" id="GO:1902201">
    <property type="term" value="P:negative regulation of bacterial-type flagellum-dependent cell motility"/>
    <property type="evidence" value="ECO:0007669"/>
    <property type="project" value="TreeGrafter"/>
</dbReference>
<dbReference type="InterPro" id="IPR011110">
    <property type="entry name" value="Reg_prop"/>
</dbReference>
<dbReference type="Gene3D" id="2.130.10.10">
    <property type="entry name" value="YVTN repeat-like/Quinoprotein amine dehydrogenase"/>
    <property type="match status" value="2"/>
</dbReference>
<comment type="cofactor">
    <cofactor evidence="1">
        <name>Mg(2+)</name>
        <dbReference type="ChEBI" id="CHEBI:18420"/>
    </cofactor>
</comment>
<dbReference type="GO" id="GO:0043709">
    <property type="term" value="P:cell adhesion involved in single-species biofilm formation"/>
    <property type="evidence" value="ECO:0007669"/>
    <property type="project" value="TreeGrafter"/>
</dbReference>
<dbReference type="Proteomes" id="UP000321917">
    <property type="component" value="Unassembled WGS sequence"/>
</dbReference>
<dbReference type="InterPro" id="IPR000160">
    <property type="entry name" value="GGDEF_dom"/>
</dbReference>
<protein>
    <recommendedName>
        <fullName evidence="2">diguanylate cyclase</fullName>
        <ecNumber evidence="2">2.7.7.65</ecNumber>
    </recommendedName>
</protein>